<dbReference type="Proteomes" id="UP001732700">
    <property type="component" value="Chromosome 4D"/>
</dbReference>
<reference evidence="1" key="2">
    <citation type="submission" date="2025-09" db="UniProtKB">
        <authorList>
            <consortium name="EnsemblPlants"/>
        </authorList>
    </citation>
    <scope>IDENTIFICATION</scope>
</reference>
<keyword evidence="2" id="KW-1185">Reference proteome</keyword>
<proteinExistence type="predicted"/>
<evidence type="ECO:0000313" key="2">
    <source>
        <dbReference type="Proteomes" id="UP001732700"/>
    </source>
</evidence>
<organism evidence="1 2">
    <name type="scientific">Avena sativa</name>
    <name type="common">Oat</name>
    <dbReference type="NCBI Taxonomy" id="4498"/>
    <lineage>
        <taxon>Eukaryota</taxon>
        <taxon>Viridiplantae</taxon>
        <taxon>Streptophyta</taxon>
        <taxon>Embryophyta</taxon>
        <taxon>Tracheophyta</taxon>
        <taxon>Spermatophyta</taxon>
        <taxon>Magnoliopsida</taxon>
        <taxon>Liliopsida</taxon>
        <taxon>Poales</taxon>
        <taxon>Poaceae</taxon>
        <taxon>BOP clade</taxon>
        <taxon>Pooideae</taxon>
        <taxon>Poodae</taxon>
        <taxon>Poeae</taxon>
        <taxon>Poeae Chloroplast Group 1 (Aveneae type)</taxon>
        <taxon>Aveninae</taxon>
        <taxon>Avena</taxon>
    </lineage>
</organism>
<accession>A0ACD5X2J5</accession>
<sequence length="254" mass="27890">MFNPFCRCYGPRALAITACCNVGVGLWYMSSPCGSQIDWVEAGVVSPVVRKQNGCGCCWAVAIAASVEAVHSLETLESISLSVQELIDCDTKSDGCDGGYFTSSLWYIGDNGLSSDSSYPYMAQRSTSGCKREKTAAAARISGFQFVQPTEEDLERAVDKQPVVVSLQWPDIMRIYKGGIIDYKAVNNTNDDRHSVLIVGYGSNYRGVKYWRFKNSHGKNWGEGGFGRIRRHVADKRGVLGMFMESGVCPVLKT</sequence>
<reference evidence="1" key="1">
    <citation type="submission" date="2021-05" db="EMBL/GenBank/DDBJ databases">
        <authorList>
            <person name="Scholz U."/>
            <person name="Mascher M."/>
            <person name="Fiebig A."/>
        </authorList>
    </citation>
    <scope>NUCLEOTIDE SEQUENCE [LARGE SCALE GENOMIC DNA]</scope>
</reference>
<name>A0ACD5X2J5_AVESA</name>
<dbReference type="EnsemblPlants" id="AVESA.00010b.r2.4DG0729820.1">
    <property type="protein sequence ID" value="AVESA.00010b.r2.4DG0729820.1.CDS"/>
    <property type="gene ID" value="AVESA.00010b.r2.4DG0729820"/>
</dbReference>
<evidence type="ECO:0000313" key="1">
    <source>
        <dbReference type="EnsemblPlants" id="AVESA.00010b.r2.4DG0729820.1.CDS"/>
    </source>
</evidence>
<protein>
    <submittedName>
        <fullName evidence="1">Uncharacterized protein</fullName>
    </submittedName>
</protein>